<name>A0ABW5T8S1_9FLAO</name>
<sequence length="71" mass="8116">MRFPKNALNVLSFGDVLPFFLKPVDAQTKRLKRYIGRIVVSILNPFDREFIFSIKKPITTINASGLKSIAY</sequence>
<proteinExistence type="predicted"/>
<evidence type="ECO:0000313" key="2">
    <source>
        <dbReference type="Proteomes" id="UP001597476"/>
    </source>
</evidence>
<accession>A0ABW5T8S1</accession>
<comment type="caution">
    <text evidence="1">The sequence shown here is derived from an EMBL/GenBank/DDBJ whole genome shotgun (WGS) entry which is preliminary data.</text>
</comment>
<evidence type="ECO:0000313" key="1">
    <source>
        <dbReference type="EMBL" id="MFD2725416.1"/>
    </source>
</evidence>
<keyword evidence="2" id="KW-1185">Reference proteome</keyword>
<dbReference type="EMBL" id="JBHULY010000005">
    <property type="protein sequence ID" value="MFD2725416.1"/>
    <property type="molecule type" value="Genomic_DNA"/>
</dbReference>
<protein>
    <submittedName>
        <fullName evidence="1">Uncharacterized protein</fullName>
    </submittedName>
</protein>
<dbReference type="RefSeq" id="WP_380289345.1">
    <property type="nucleotide sequence ID" value="NZ_JBHULY010000005.1"/>
</dbReference>
<reference evidence="2" key="1">
    <citation type="journal article" date="2019" name="Int. J. Syst. Evol. Microbiol.">
        <title>The Global Catalogue of Microorganisms (GCM) 10K type strain sequencing project: providing services to taxonomists for standard genome sequencing and annotation.</title>
        <authorList>
            <consortium name="The Broad Institute Genomics Platform"/>
            <consortium name="The Broad Institute Genome Sequencing Center for Infectious Disease"/>
            <person name="Wu L."/>
            <person name="Ma J."/>
        </authorList>
    </citation>
    <scope>NUCLEOTIDE SEQUENCE [LARGE SCALE GENOMIC DNA]</scope>
    <source>
        <strain evidence="2">KCTC 42398</strain>
    </source>
</reference>
<gene>
    <name evidence="1" type="ORF">ACFSR8_04260</name>
</gene>
<organism evidence="1 2">
    <name type="scientific">Hyunsoonleella rubra</name>
    <dbReference type="NCBI Taxonomy" id="1737062"/>
    <lineage>
        <taxon>Bacteria</taxon>
        <taxon>Pseudomonadati</taxon>
        <taxon>Bacteroidota</taxon>
        <taxon>Flavobacteriia</taxon>
        <taxon>Flavobacteriales</taxon>
        <taxon>Flavobacteriaceae</taxon>
    </lineage>
</organism>
<dbReference type="Proteomes" id="UP001597476">
    <property type="component" value="Unassembled WGS sequence"/>
</dbReference>